<keyword evidence="2" id="KW-1185">Reference proteome</keyword>
<organism evidence="1 2">
    <name type="scientific">Mycetomoellerius zeteki</name>
    <dbReference type="NCBI Taxonomy" id="64791"/>
    <lineage>
        <taxon>Eukaryota</taxon>
        <taxon>Metazoa</taxon>
        <taxon>Ecdysozoa</taxon>
        <taxon>Arthropoda</taxon>
        <taxon>Hexapoda</taxon>
        <taxon>Insecta</taxon>
        <taxon>Pterygota</taxon>
        <taxon>Neoptera</taxon>
        <taxon>Endopterygota</taxon>
        <taxon>Hymenoptera</taxon>
        <taxon>Apocrita</taxon>
        <taxon>Aculeata</taxon>
        <taxon>Formicoidea</taxon>
        <taxon>Formicidae</taxon>
        <taxon>Myrmicinae</taxon>
        <taxon>Mycetomoellerius</taxon>
    </lineage>
</organism>
<accession>A0A151WFV5</accession>
<dbReference type="AlphaFoldDB" id="A0A151WFV5"/>
<dbReference type="EMBL" id="KQ983203">
    <property type="protein sequence ID" value="KYQ46701.1"/>
    <property type="molecule type" value="Genomic_DNA"/>
</dbReference>
<sequence>MFGMIRGCCGSTDTPDPLLFIQIYRLLSFYSLVRPPKGSNVEGIEIFDSLLSMKDISMRNENKDNWKQVLDEIITRGAQTSTQDAKQTHDYDYISDVNEYVQTYFAGFISRKVERWTSCSECVL</sequence>
<dbReference type="STRING" id="64791.A0A151WFV5"/>
<name>A0A151WFV5_9HYME</name>
<protein>
    <submittedName>
        <fullName evidence="1">Uncharacterized protein</fullName>
    </submittedName>
</protein>
<dbReference type="Proteomes" id="UP000075809">
    <property type="component" value="Unassembled WGS sequence"/>
</dbReference>
<evidence type="ECO:0000313" key="2">
    <source>
        <dbReference type="Proteomes" id="UP000075809"/>
    </source>
</evidence>
<gene>
    <name evidence="1" type="ORF">ALC60_14222</name>
</gene>
<evidence type="ECO:0000313" key="1">
    <source>
        <dbReference type="EMBL" id="KYQ46701.1"/>
    </source>
</evidence>
<proteinExistence type="predicted"/>
<reference evidence="1 2" key="1">
    <citation type="submission" date="2015-09" db="EMBL/GenBank/DDBJ databases">
        <title>Trachymyrmex zeteki WGS genome.</title>
        <authorList>
            <person name="Nygaard S."/>
            <person name="Hu H."/>
            <person name="Boomsma J."/>
            <person name="Zhang G."/>
        </authorList>
    </citation>
    <scope>NUCLEOTIDE SEQUENCE [LARGE SCALE GENOMIC DNA]</scope>
    <source>
        <strain evidence="1">Tzet28-1</strain>
        <tissue evidence="1">Whole body</tissue>
    </source>
</reference>